<dbReference type="PANTHER" id="PTHR43179">
    <property type="entry name" value="RHAMNOSYLTRANSFERASE WBBL"/>
    <property type="match status" value="1"/>
</dbReference>
<dbReference type="AlphaFoldDB" id="A0A2M8KCK8"/>
<dbReference type="InterPro" id="IPR029044">
    <property type="entry name" value="Nucleotide-diphossugar_trans"/>
</dbReference>
<dbReference type="Gene3D" id="3.90.550.10">
    <property type="entry name" value="Spore Coat Polysaccharide Biosynthesis Protein SpsA, Chain A"/>
    <property type="match status" value="1"/>
</dbReference>
<evidence type="ECO:0000256" key="2">
    <source>
        <dbReference type="ARBA" id="ARBA00022676"/>
    </source>
</evidence>
<feature type="domain" description="Glycosyltransferase 2-like" evidence="4">
    <location>
        <begin position="7"/>
        <end position="183"/>
    </location>
</feature>
<name>A0A2M8KCK8_9BACT</name>
<dbReference type="EMBL" id="PFDX01000009">
    <property type="protein sequence ID" value="PJE57661.1"/>
    <property type="molecule type" value="Genomic_DNA"/>
</dbReference>
<dbReference type="PANTHER" id="PTHR43179:SF12">
    <property type="entry name" value="GALACTOFURANOSYLTRANSFERASE GLFT2"/>
    <property type="match status" value="1"/>
</dbReference>
<evidence type="ECO:0000256" key="3">
    <source>
        <dbReference type="ARBA" id="ARBA00022679"/>
    </source>
</evidence>
<accession>A0A2M8KCK8</accession>
<dbReference type="InterPro" id="IPR001173">
    <property type="entry name" value="Glyco_trans_2-like"/>
</dbReference>
<organism evidence="5 6">
    <name type="scientific">Candidatus Portnoybacteria bacterium CG10_big_fil_rev_8_21_14_0_10_38_18</name>
    <dbReference type="NCBI Taxonomy" id="1974813"/>
    <lineage>
        <taxon>Bacteria</taxon>
        <taxon>Candidatus Portnoyibacteriota</taxon>
    </lineage>
</organism>
<evidence type="ECO:0000313" key="5">
    <source>
        <dbReference type="EMBL" id="PJE57661.1"/>
    </source>
</evidence>
<sequence length="334" mass="38933">MKNPLVSVNILTYNGENLIEQCLKSVLNQTYPNIEILVIDNASTDRTVEEIRNPKHEIRNIRVIENKENLGFAAGHNLGIRESRGEYVLCLNQDVVLDKDFLKYGVEAMEKDGEIGSVQGKLLKIQNPKSKIQTIDTTGLLMLKNRRFVNRGQGEEDRNQYKAGEIFGVDGAAPLYRRKTLEDVKINNEYFDEDFFCYKEDVDLAWRMRLYGWKAVYEPKALAYHLRGAGEKAIKNYVSVALARRKISKFAKFYSFKNQRLTQIKNELPGLFLRDIFAIVVKEIGAWFYVLFFEHYTWKAIRELIKQAPGAWRKRKIIMVNKKIGNKEMRKMYK</sequence>
<evidence type="ECO:0000313" key="6">
    <source>
        <dbReference type="Proteomes" id="UP000231648"/>
    </source>
</evidence>
<protein>
    <recommendedName>
        <fullName evidence="4">Glycosyltransferase 2-like domain-containing protein</fullName>
    </recommendedName>
</protein>
<dbReference type="Pfam" id="PF00535">
    <property type="entry name" value="Glycos_transf_2"/>
    <property type="match status" value="1"/>
</dbReference>
<keyword evidence="3" id="KW-0808">Transferase</keyword>
<keyword evidence="2" id="KW-0328">Glycosyltransferase</keyword>
<comment type="caution">
    <text evidence="5">The sequence shown here is derived from an EMBL/GenBank/DDBJ whole genome shotgun (WGS) entry which is preliminary data.</text>
</comment>
<evidence type="ECO:0000256" key="1">
    <source>
        <dbReference type="ARBA" id="ARBA00006739"/>
    </source>
</evidence>
<dbReference type="GO" id="GO:0016757">
    <property type="term" value="F:glycosyltransferase activity"/>
    <property type="evidence" value="ECO:0007669"/>
    <property type="project" value="UniProtKB-KW"/>
</dbReference>
<evidence type="ECO:0000259" key="4">
    <source>
        <dbReference type="Pfam" id="PF00535"/>
    </source>
</evidence>
<dbReference type="Proteomes" id="UP000231648">
    <property type="component" value="Unassembled WGS sequence"/>
</dbReference>
<proteinExistence type="inferred from homology"/>
<comment type="similarity">
    <text evidence="1">Belongs to the glycosyltransferase 2 family.</text>
</comment>
<gene>
    <name evidence="5" type="ORF">COU82_00690</name>
</gene>
<reference evidence="6" key="1">
    <citation type="submission" date="2017-09" db="EMBL/GenBank/DDBJ databases">
        <title>Depth-based differentiation of microbial function through sediment-hosted aquifers and enrichment of novel symbionts in the deep terrestrial subsurface.</title>
        <authorList>
            <person name="Probst A.J."/>
            <person name="Ladd B."/>
            <person name="Jarett J.K."/>
            <person name="Geller-Mcgrath D.E."/>
            <person name="Sieber C.M.K."/>
            <person name="Emerson J.B."/>
            <person name="Anantharaman K."/>
            <person name="Thomas B.C."/>
            <person name="Malmstrom R."/>
            <person name="Stieglmeier M."/>
            <person name="Klingl A."/>
            <person name="Woyke T."/>
            <person name="Ryan C.M."/>
            <person name="Banfield J.F."/>
        </authorList>
    </citation>
    <scope>NUCLEOTIDE SEQUENCE [LARGE SCALE GENOMIC DNA]</scope>
</reference>
<dbReference type="SUPFAM" id="SSF53448">
    <property type="entry name" value="Nucleotide-diphospho-sugar transferases"/>
    <property type="match status" value="1"/>
</dbReference>
<dbReference type="CDD" id="cd04186">
    <property type="entry name" value="GT_2_like_c"/>
    <property type="match status" value="1"/>
</dbReference>